<sequence length="473" mass="53868">MITFLTKSDASEGFKQIIDFLNTSVIQYALLVNPTIYVSCIKQFWSSVSLKKTNDVVRLQALLDWRKVIITEDTVRQALRLDDVDSIDCLSNEEIFTKLARMGYEKPSTKVGKGFSGVDTPLFDGMLVTQQVQDDVIDTVEDEDATNEISVEPTPPLPTPATTPPPQQELIPSPSQQRVRRLEKRRKLKVSRFKRLRKVDTAQRVESLADIVMDDQEDASKMGGIAELDADEDVTLKEVDAEKDAKETNEVKPAEVEEVIKVVTAAKLMTEVVTTVATTAATPITATTTITVAPVPKASASRRRRGVIIQDPGEAATASLSKQRIDEEVEELKTHLQIVPNDKDDVYTEATPLALKVYVVDYQIYTEHNKPYYKIIRVDGTHQLFLSFISLLRNFDKEDLEMLWKIVQKRFESSKPKNFSDDFLLNALKTMFEKPNVEAKIWRNQRGRYYWDFTLHDDIYEITIIYRSLIHED</sequence>
<reference evidence="2" key="1">
    <citation type="journal article" date="2019" name="Sci. Rep.">
        <title>Draft genome of Tanacetum cinerariifolium, the natural source of mosquito coil.</title>
        <authorList>
            <person name="Yamashiro T."/>
            <person name="Shiraishi A."/>
            <person name="Satake H."/>
            <person name="Nakayama K."/>
        </authorList>
    </citation>
    <scope>NUCLEOTIDE SEQUENCE</scope>
</reference>
<dbReference type="AlphaFoldDB" id="A0A6L2LBX5"/>
<protein>
    <recommendedName>
        <fullName evidence="3">Xylulose kinase-1</fullName>
    </recommendedName>
</protein>
<feature type="region of interest" description="Disordered" evidence="1">
    <location>
        <begin position="142"/>
        <end position="175"/>
    </location>
</feature>
<organism evidence="2">
    <name type="scientific">Tanacetum cinerariifolium</name>
    <name type="common">Dalmatian daisy</name>
    <name type="synonym">Chrysanthemum cinerariifolium</name>
    <dbReference type="NCBI Taxonomy" id="118510"/>
    <lineage>
        <taxon>Eukaryota</taxon>
        <taxon>Viridiplantae</taxon>
        <taxon>Streptophyta</taxon>
        <taxon>Embryophyta</taxon>
        <taxon>Tracheophyta</taxon>
        <taxon>Spermatophyta</taxon>
        <taxon>Magnoliopsida</taxon>
        <taxon>eudicotyledons</taxon>
        <taxon>Gunneridae</taxon>
        <taxon>Pentapetalae</taxon>
        <taxon>asterids</taxon>
        <taxon>campanulids</taxon>
        <taxon>Asterales</taxon>
        <taxon>Asteraceae</taxon>
        <taxon>Asteroideae</taxon>
        <taxon>Anthemideae</taxon>
        <taxon>Anthemidinae</taxon>
        <taxon>Tanacetum</taxon>
    </lineage>
</organism>
<name>A0A6L2LBX5_TANCI</name>
<comment type="caution">
    <text evidence="2">The sequence shown here is derived from an EMBL/GenBank/DDBJ whole genome shotgun (WGS) entry which is preliminary data.</text>
</comment>
<evidence type="ECO:0008006" key="3">
    <source>
        <dbReference type="Google" id="ProtNLM"/>
    </source>
</evidence>
<proteinExistence type="predicted"/>
<gene>
    <name evidence="2" type="ORF">Tci_029682</name>
</gene>
<evidence type="ECO:0000256" key="1">
    <source>
        <dbReference type="SAM" id="MobiDB-lite"/>
    </source>
</evidence>
<accession>A0A6L2LBX5</accession>
<feature type="compositionally biased region" description="Pro residues" evidence="1">
    <location>
        <begin position="153"/>
        <end position="167"/>
    </location>
</feature>
<evidence type="ECO:0000313" key="2">
    <source>
        <dbReference type="EMBL" id="GEU57704.1"/>
    </source>
</evidence>
<dbReference type="EMBL" id="BKCJ010003877">
    <property type="protein sequence ID" value="GEU57704.1"/>
    <property type="molecule type" value="Genomic_DNA"/>
</dbReference>